<dbReference type="InterPro" id="IPR011042">
    <property type="entry name" value="6-blade_b-propeller_TolB-like"/>
</dbReference>
<protein>
    <submittedName>
        <fullName evidence="3">Gluconolactonase</fullName>
        <ecNumber evidence="3">3.1.1.17</ecNumber>
    </submittedName>
</protein>
<proteinExistence type="predicted"/>
<dbReference type="EMBL" id="CP002453">
    <property type="protein sequence ID" value="ADV47637.1"/>
    <property type="molecule type" value="Genomic_DNA"/>
</dbReference>
<dbReference type="EC" id="3.1.1.17" evidence="3"/>
<sequence length="318" mass="35886">MKESKFIKMNIKGKFFKTFSSFKNIILFIILCTSCNAQNKKSNQIIGNSAELVLISNNYEFTEGPATDKDGNVFFTDQPNDRILKWEAKTNLVSEYMKPSGRSNGLYFDNNGNLLSAADEKNELWRINPNKEVTVLVDNYDGKKLNGPNDLWVDAKGGIYFTDPYYQRSWWEHKEPQQHEKRVYYLAPNTSTPRVVSNDNYVQPNGIIGTPDGKTLYVADQAGEKTYVFTIEENGNLTNRKLFTDMGSDGMTIDNLGNVYLTGKGITVFNKKGEQIQHIAVPGDWTANVTFGGLNQTTLFITAMDSVYTLEMAVHGVR</sequence>
<dbReference type="GO" id="GO:0004341">
    <property type="term" value="F:gluconolactonase activity"/>
    <property type="evidence" value="ECO:0007669"/>
    <property type="project" value="UniProtKB-EC"/>
</dbReference>
<gene>
    <name evidence="3" type="ordered locus">Celal_0292</name>
</gene>
<evidence type="ECO:0000313" key="3">
    <source>
        <dbReference type="EMBL" id="ADV47637.1"/>
    </source>
</evidence>
<name>E6X8Q0_CELAD</name>
<dbReference type="Pfam" id="PF08450">
    <property type="entry name" value="SGL"/>
    <property type="match status" value="1"/>
</dbReference>
<dbReference type="InterPro" id="IPR051262">
    <property type="entry name" value="SMP-30/CGR1_Lactonase"/>
</dbReference>
<organism evidence="3 4">
    <name type="scientific">Cellulophaga algicola (strain DSM 14237 / IC166 / ACAM 630)</name>
    <dbReference type="NCBI Taxonomy" id="688270"/>
    <lineage>
        <taxon>Bacteria</taxon>
        <taxon>Pseudomonadati</taxon>
        <taxon>Bacteroidota</taxon>
        <taxon>Flavobacteriia</taxon>
        <taxon>Flavobacteriales</taxon>
        <taxon>Flavobacteriaceae</taxon>
        <taxon>Cellulophaga</taxon>
    </lineage>
</organism>
<dbReference type="HOGENOM" id="CLU_036110_0_1_10"/>
<dbReference type="Gene3D" id="2.120.10.30">
    <property type="entry name" value="TolB, C-terminal domain"/>
    <property type="match status" value="1"/>
</dbReference>
<dbReference type="KEGG" id="cao:Celal_0292"/>
<dbReference type="AlphaFoldDB" id="E6X8Q0"/>
<dbReference type="Proteomes" id="UP000008634">
    <property type="component" value="Chromosome"/>
</dbReference>
<evidence type="ECO:0000259" key="2">
    <source>
        <dbReference type="Pfam" id="PF08450"/>
    </source>
</evidence>
<dbReference type="PANTHER" id="PTHR47572:SF4">
    <property type="entry name" value="LACTONASE DRP35"/>
    <property type="match status" value="1"/>
</dbReference>
<dbReference type="PANTHER" id="PTHR47572">
    <property type="entry name" value="LIPOPROTEIN-RELATED"/>
    <property type="match status" value="1"/>
</dbReference>
<feature type="domain" description="SMP-30/Gluconolactonase/LRE-like region" evidence="2">
    <location>
        <begin position="61"/>
        <end position="303"/>
    </location>
</feature>
<dbReference type="InterPro" id="IPR013658">
    <property type="entry name" value="SGL"/>
</dbReference>
<dbReference type="RefSeq" id="WP_013549132.1">
    <property type="nucleotide sequence ID" value="NC_014934.1"/>
</dbReference>
<reference evidence="3 4" key="1">
    <citation type="journal article" date="2010" name="Stand. Genomic Sci.">
        <title>Complete genome sequence of Cellulophaga algicola type strain (IC166).</title>
        <authorList>
            <person name="Abt B."/>
            <person name="Lu M."/>
            <person name="Misra M."/>
            <person name="Han C."/>
            <person name="Nolan M."/>
            <person name="Lucas S."/>
            <person name="Hammon N."/>
            <person name="Deshpande S."/>
            <person name="Cheng J.F."/>
            <person name="Tapia R."/>
            <person name="Goodwin L."/>
            <person name="Pitluck S."/>
            <person name="Liolios K."/>
            <person name="Pagani I."/>
            <person name="Ivanova N."/>
            <person name="Mavromatis K."/>
            <person name="Ovchinikova G."/>
            <person name="Pati A."/>
            <person name="Chen A."/>
            <person name="Palaniappan K."/>
            <person name="Land M."/>
            <person name="Hauser L."/>
            <person name="Chang Y.J."/>
            <person name="Jeffries C.D."/>
            <person name="Detter J.C."/>
            <person name="Brambilla E."/>
            <person name="Rohde M."/>
            <person name="Tindall B.J."/>
            <person name="Goker M."/>
            <person name="Woyke T."/>
            <person name="Bristow J."/>
            <person name="Eisen J.A."/>
            <person name="Markowitz V."/>
            <person name="Hugenholtz P."/>
            <person name="Kyrpides N.C."/>
            <person name="Klenk H.P."/>
            <person name="Lapidus A."/>
        </authorList>
    </citation>
    <scope>NUCLEOTIDE SEQUENCE [LARGE SCALE GENOMIC DNA]</scope>
    <source>
        <strain evidence="4">DSM 14237 / IC166 / ACAM 630</strain>
    </source>
</reference>
<keyword evidence="4" id="KW-1185">Reference proteome</keyword>
<evidence type="ECO:0000313" key="4">
    <source>
        <dbReference type="Proteomes" id="UP000008634"/>
    </source>
</evidence>
<evidence type="ECO:0000256" key="1">
    <source>
        <dbReference type="ARBA" id="ARBA00022801"/>
    </source>
</evidence>
<keyword evidence="1 3" id="KW-0378">Hydrolase</keyword>
<dbReference type="SUPFAM" id="SSF63829">
    <property type="entry name" value="Calcium-dependent phosphotriesterase"/>
    <property type="match status" value="1"/>
</dbReference>
<accession>E6X8Q0</accession>
<dbReference type="eggNOG" id="COG3386">
    <property type="taxonomic scope" value="Bacteria"/>
</dbReference>
<dbReference type="STRING" id="688270.Celal_0292"/>